<accession>A0ABQ8P2W3</accession>
<feature type="compositionally biased region" description="Polar residues" evidence="1">
    <location>
        <begin position="433"/>
        <end position="444"/>
    </location>
</feature>
<feature type="compositionally biased region" description="Basic and acidic residues" evidence="1">
    <location>
        <begin position="656"/>
        <end position="677"/>
    </location>
</feature>
<evidence type="ECO:0000313" key="3">
    <source>
        <dbReference type="EMBL" id="KAJ1604959.1"/>
    </source>
</evidence>
<feature type="compositionally biased region" description="Low complexity" evidence="1">
    <location>
        <begin position="325"/>
        <end position="336"/>
    </location>
</feature>
<feature type="compositionally biased region" description="Polar residues" evidence="1">
    <location>
        <begin position="84"/>
        <end position="105"/>
    </location>
</feature>
<feature type="region of interest" description="Disordered" evidence="1">
    <location>
        <begin position="741"/>
        <end position="760"/>
    </location>
</feature>
<evidence type="ECO:0000256" key="2">
    <source>
        <dbReference type="SAM" id="SignalP"/>
    </source>
</evidence>
<feature type="compositionally biased region" description="Basic and acidic residues" evidence="1">
    <location>
        <begin position="150"/>
        <end position="166"/>
    </location>
</feature>
<proteinExistence type="predicted"/>
<keyword evidence="2" id="KW-0732">Signal</keyword>
<feature type="signal peptide" evidence="2">
    <location>
        <begin position="1"/>
        <end position="28"/>
    </location>
</feature>
<feature type="compositionally biased region" description="Polar residues" evidence="1">
    <location>
        <begin position="113"/>
        <end position="123"/>
    </location>
</feature>
<dbReference type="EMBL" id="JAPCXB010000203">
    <property type="protein sequence ID" value="KAJ1604959.1"/>
    <property type="molecule type" value="Genomic_DNA"/>
</dbReference>
<feature type="compositionally biased region" description="Basic and acidic residues" evidence="1">
    <location>
        <begin position="349"/>
        <end position="363"/>
    </location>
</feature>
<feature type="compositionally biased region" description="Polar residues" evidence="1">
    <location>
        <begin position="680"/>
        <end position="694"/>
    </location>
</feature>
<feature type="compositionally biased region" description="Basic and acidic residues" evidence="1">
    <location>
        <begin position="241"/>
        <end position="263"/>
    </location>
</feature>
<feature type="compositionally biased region" description="Polar residues" evidence="1">
    <location>
        <begin position="744"/>
        <end position="757"/>
    </location>
</feature>
<feature type="region of interest" description="Disordered" evidence="1">
    <location>
        <begin position="47"/>
        <end position="136"/>
    </location>
</feature>
<feature type="compositionally biased region" description="Polar residues" evidence="1">
    <location>
        <begin position="403"/>
        <end position="425"/>
    </location>
</feature>
<feature type="region of interest" description="Disordered" evidence="1">
    <location>
        <begin position="220"/>
        <end position="265"/>
    </location>
</feature>
<evidence type="ECO:0000313" key="4">
    <source>
        <dbReference type="Proteomes" id="UP001071777"/>
    </source>
</evidence>
<protein>
    <submittedName>
        <fullName evidence="3">Signal peptide-containing protein</fullName>
    </submittedName>
</protein>
<dbReference type="Proteomes" id="UP001071777">
    <property type="component" value="Unassembled WGS sequence"/>
</dbReference>
<feature type="chain" id="PRO_5047009685" evidence="2">
    <location>
        <begin position="29"/>
        <end position="1114"/>
    </location>
</feature>
<name>A0ABQ8P2W3_9CRYT</name>
<comment type="caution">
    <text evidence="3">The sequence shown here is derived from an EMBL/GenBank/DDBJ whole genome shotgun (WGS) entry which is preliminary data.</text>
</comment>
<feature type="region of interest" description="Disordered" evidence="1">
    <location>
        <begin position="150"/>
        <end position="183"/>
    </location>
</feature>
<feature type="region of interest" description="Disordered" evidence="1">
    <location>
        <begin position="812"/>
        <end position="835"/>
    </location>
</feature>
<evidence type="ECO:0000256" key="1">
    <source>
        <dbReference type="SAM" id="MobiDB-lite"/>
    </source>
</evidence>
<feature type="compositionally biased region" description="Acidic residues" evidence="1">
    <location>
        <begin position="710"/>
        <end position="723"/>
    </location>
</feature>
<organism evidence="3 4">
    <name type="scientific">Cryptosporidium canis</name>
    <dbReference type="NCBI Taxonomy" id="195482"/>
    <lineage>
        <taxon>Eukaryota</taxon>
        <taxon>Sar</taxon>
        <taxon>Alveolata</taxon>
        <taxon>Apicomplexa</taxon>
        <taxon>Conoidasida</taxon>
        <taxon>Coccidia</taxon>
        <taxon>Eucoccidiorida</taxon>
        <taxon>Eimeriorina</taxon>
        <taxon>Cryptosporidiidae</taxon>
        <taxon>Cryptosporidium</taxon>
    </lineage>
</organism>
<sequence>MIGANLSRAGFGMRALLGCIFLAFGLLASMDDSWRVVAVSSSESYLSQDQYESSGGMGTAESIVGDEETERSAGSLAESSGSAVNSENSNGAYDSSVYKSSSNQPPEGASLYNEDTSVYTESSPDGLPSRPNATSPEEFIEYGYNNIHDSSVDARSADSEGDRPEYSDPAVMESVENSPKSKIDSSKILNEAFEGDALEKELGASYKNMKAQGQLLEPFTENIDVTSSPLRTPKTDSVSEATHEEAHAVHADSHMESPPKSPDDFVMNDYEIKVEVNPVEQREASQDMNGSEVVFEDTSESQLPVFGTKEGIELMPGEESSKLTSGVSEASESSAGNIIDVESSGLLSQREDLSARSEDKDDISGSADISSKMQGYYQPHSPDLGEQSKASEFGVSRAGASFPESSFVNPNTEDISMEPSESNAETMGASGHAQPSLQEPSKTDSASVEPPSPPSSAVEENTVGNKRVYSGPYVRTSATAGKVSPRIASVINSLVGQFERFNLYGAGSKDGEGAGSGEKQISNKLVSSIKSNFDGGVKDFSDFVPQNSQEEELVEALKKESPKNTFLFKNRYEEMKSTQNSSGKTLLQEEIEKIRGTYRNNLSRQFSTGKVWERPSRPSANSPPILTGFSGNEFIEKVKMINPNFNQEESASEAAGETRELGHAVQTEKSESSDDAHYAPSSSPLKQEASTGSARSIAEGDIEKTQETEREAEDTTNDGESDIEPFSRVLASKFEDFDLDVNDENQPQSEGSTNEGSPQAIAASEDQLKANGFGNAPFSYINAVKELPSGVKPQDVPETHIPDAILSRRDHLDRAQGQSPEIEAQGADDHGDYLHDQDLSISYSKHVELSPEQEREIAVCYNKAKKIKTVNFGLELTESPSSVVTEAFINEFTKYKAKIKELILFGQEAQRVAEKYIKKRSWRKKTKKFKLEFLELSAEFTQHSKAIRSLLHHLMQVTNPNIMEILQQIITGHTHSKQTLLVQCKILYQAFYSYRNSVRSRLLKKISESNFLDVLHEQIKVYLEQRFHPIVKAIQSNKYLKKKLAKHIPDVSILTNIDKYQELSYAGEGEKVASKKGKGNKFARFFRRLFKRPCFKCLKTKKQPKKKKSSSDKI</sequence>
<feature type="compositionally biased region" description="Low complexity" evidence="1">
    <location>
        <begin position="445"/>
        <end position="460"/>
    </location>
</feature>
<feature type="region of interest" description="Disordered" evidence="1">
    <location>
        <begin position="277"/>
        <end position="464"/>
    </location>
</feature>
<feature type="compositionally biased region" description="Polar residues" evidence="1">
    <location>
        <begin position="223"/>
        <end position="239"/>
    </location>
</feature>
<feature type="compositionally biased region" description="Low complexity" evidence="1">
    <location>
        <begin position="72"/>
        <end position="83"/>
    </location>
</feature>
<keyword evidence="4" id="KW-1185">Reference proteome</keyword>
<gene>
    <name evidence="3" type="ORF">OJ252_3598</name>
</gene>
<feature type="region of interest" description="Disordered" evidence="1">
    <location>
        <begin position="648"/>
        <end position="725"/>
    </location>
</feature>
<reference evidence="3" key="1">
    <citation type="submission" date="2022-10" db="EMBL/GenBank/DDBJ databases">
        <title>Adaptive evolution leads to modifications in subtelomeric GC content in a zoonotic Cryptosporidium species.</title>
        <authorList>
            <person name="Li J."/>
            <person name="Feng Y."/>
            <person name="Xiao L."/>
        </authorList>
    </citation>
    <scope>NUCLEOTIDE SEQUENCE</scope>
    <source>
        <strain evidence="3">25894</strain>
    </source>
</reference>